<dbReference type="Proteomes" id="UP000367750">
    <property type="component" value="Unassembled WGS sequence"/>
</dbReference>
<dbReference type="RefSeq" id="WP_150456619.1">
    <property type="nucleotide sequence ID" value="NZ_VYKK01000004.1"/>
</dbReference>
<organism evidence="1 2">
    <name type="scientific">Paenibacillus spiritus</name>
    <dbReference type="NCBI Taxonomy" id="2496557"/>
    <lineage>
        <taxon>Bacteria</taxon>
        <taxon>Bacillati</taxon>
        <taxon>Bacillota</taxon>
        <taxon>Bacilli</taxon>
        <taxon>Bacillales</taxon>
        <taxon>Paenibacillaceae</taxon>
        <taxon>Paenibacillus</taxon>
    </lineage>
</organism>
<evidence type="ECO:0000313" key="1">
    <source>
        <dbReference type="EMBL" id="KAA9007329.1"/>
    </source>
</evidence>
<name>A0A5J5GGI7_9BACL</name>
<comment type="caution">
    <text evidence="1">The sequence shown here is derived from an EMBL/GenBank/DDBJ whole genome shotgun (WGS) entry which is preliminary data.</text>
</comment>
<proteinExistence type="predicted"/>
<reference evidence="1 2" key="1">
    <citation type="submission" date="2019-09" db="EMBL/GenBank/DDBJ databases">
        <title>Bacillus ochoae sp. nov., Paenibacillus whitsoniae sp. nov., Paenibacillus spiritus sp. nov. Isolated from the Mars Exploration Rover during spacecraft assembly.</title>
        <authorList>
            <person name="Seuylemezian A."/>
            <person name="Vaishampayan P."/>
        </authorList>
    </citation>
    <scope>NUCLEOTIDE SEQUENCE [LARGE SCALE GENOMIC DNA]</scope>
    <source>
        <strain evidence="1 2">MER_111</strain>
    </source>
</reference>
<gene>
    <name evidence="1" type="ORF">F4V43_02260</name>
</gene>
<accession>A0A5J5GGI7</accession>
<dbReference type="AlphaFoldDB" id="A0A5J5GGI7"/>
<protein>
    <recommendedName>
        <fullName evidence="3">NERD domain-containing protein</fullName>
    </recommendedName>
</protein>
<keyword evidence="2" id="KW-1185">Reference proteome</keyword>
<evidence type="ECO:0008006" key="3">
    <source>
        <dbReference type="Google" id="ProtNLM"/>
    </source>
</evidence>
<sequence>MDVNEKIVYAWLASKNYFIIDGIDYGQFHSDIDILAVNIKTKEILDCEVKIRTGSTKISGGENKQNGFLHFVNQLNALDRNDKIEDIVGGSHGYHIKKIFITTYSLLGKPINRSKWISKFTQENIEVRFIEDIVQELEQHALSLPLSKNEVVQILRLQSIKNKLK</sequence>
<evidence type="ECO:0000313" key="2">
    <source>
        <dbReference type="Proteomes" id="UP000367750"/>
    </source>
</evidence>
<dbReference type="OrthoDB" id="1743319at2"/>
<dbReference type="EMBL" id="VYKK01000004">
    <property type="protein sequence ID" value="KAA9007329.1"/>
    <property type="molecule type" value="Genomic_DNA"/>
</dbReference>